<evidence type="ECO:0000313" key="2">
    <source>
        <dbReference type="Proteomes" id="UP000182114"/>
    </source>
</evidence>
<reference evidence="2" key="1">
    <citation type="submission" date="2016-10" db="EMBL/GenBank/DDBJ databases">
        <authorList>
            <person name="Varghese N."/>
            <person name="Submissions S."/>
        </authorList>
    </citation>
    <scope>NUCLEOTIDE SEQUENCE [LARGE SCALE GENOMIC DNA]</scope>
    <source>
        <strain evidence="2">DSM 24729</strain>
    </source>
</reference>
<accession>A0A1G7D2Z7</accession>
<name>A0A1G7D2Z7_9FLAO</name>
<organism evidence="1 2">
    <name type="scientific">Cellulophaga baltica</name>
    <dbReference type="NCBI Taxonomy" id="76594"/>
    <lineage>
        <taxon>Bacteria</taxon>
        <taxon>Pseudomonadati</taxon>
        <taxon>Bacteroidota</taxon>
        <taxon>Flavobacteriia</taxon>
        <taxon>Flavobacteriales</taxon>
        <taxon>Flavobacteriaceae</taxon>
        <taxon>Cellulophaga</taxon>
    </lineage>
</organism>
<keyword evidence="2" id="KW-1185">Reference proteome</keyword>
<dbReference type="EMBL" id="FNBD01000001">
    <property type="protein sequence ID" value="SDE45863.1"/>
    <property type="molecule type" value="Genomic_DNA"/>
</dbReference>
<sequence>MEKLIISLIIVVVFVIYKLFSKTEKRNAARKLTHFLKNQESFTIDFDQVNVEGFMFRENVEVDLYDKELSSYNDELYLSIEPFDFKGKYYKNKDVSKFSSQLTTTFNYRDSDYKYIITGLPINEITFRMRIYQQKHLTIYVFKDNGAQVKSPKQSNDKSPDFNLMMGNYFFVDLRFLNEKGIGVVKLGMCKTN</sequence>
<dbReference type="AlphaFoldDB" id="A0A1G7D2Z7"/>
<evidence type="ECO:0000313" key="1">
    <source>
        <dbReference type="EMBL" id="SDE45863.1"/>
    </source>
</evidence>
<dbReference type="RefSeq" id="WP_074537179.1">
    <property type="nucleotide sequence ID" value="NZ_FNBD01000001.1"/>
</dbReference>
<gene>
    <name evidence="1" type="ORF">SAMN04487992_101316</name>
</gene>
<proteinExistence type="predicted"/>
<protein>
    <submittedName>
        <fullName evidence="1">Uncharacterized protein</fullName>
    </submittedName>
</protein>
<dbReference type="Proteomes" id="UP000182114">
    <property type="component" value="Unassembled WGS sequence"/>
</dbReference>